<proteinExistence type="predicted"/>
<reference evidence="1" key="1">
    <citation type="submission" date="2014-09" db="EMBL/GenBank/DDBJ databases">
        <authorList>
            <person name="Magalhaes I.L.F."/>
            <person name="Oliveira U."/>
            <person name="Santos F.R."/>
            <person name="Vidigal T.H.D.A."/>
            <person name="Brescovit A.D."/>
            <person name="Santos A.J."/>
        </authorList>
    </citation>
    <scope>NUCLEOTIDE SEQUENCE</scope>
    <source>
        <tissue evidence="1">Shoot tissue taken approximately 20 cm above the soil surface</tissue>
    </source>
</reference>
<dbReference type="EMBL" id="GBRH01257030">
    <property type="protein sequence ID" value="JAD40865.1"/>
    <property type="molecule type" value="Transcribed_RNA"/>
</dbReference>
<evidence type="ECO:0000313" key="1">
    <source>
        <dbReference type="EMBL" id="JAD40865.1"/>
    </source>
</evidence>
<name>A0A0A8ZVT7_ARUDO</name>
<protein>
    <submittedName>
        <fullName evidence="1">Uncharacterized protein</fullName>
    </submittedName>
</protein>
<sequence>MFPASLSSLWVRSSEKTTKIYARQDSPSLLSLSMMSLLVVLLAFRP</sequence>
<organism evidence="1">
    <name type="scientific">Arundo donax</name>
    <name type="common">Giant reed</name>
    <name type="synonym">Donax arundinaceus</name>
    <dbReference type="NCBI Taxonomy" id="35708"/>
    <lineage>
        <taxon>Eukaryota</taxon>
        <taxon>Viridiplantae</taxon>
        <taxon>Streptophyta</taxon>
        <taxon>Embryophyta</taxon>
        <taxon>Tracheophyta</taxon>
        <taxon>Spermatophyta</taxon>
        <taxon>Magnoliopsida</taxon>
        <taxon>Liliopsida</taxon>
        <taxon>Poales</taxon>
        <taxon>Poaceae</taxon>
        <taxon>PACMAD clade</taxon>
        <taxon>Arundinoideae</taxon>
        <taxon>Arundineae</taxon>
        <taxon>Arundo</taxon>
    </lineage>
</organism>
<dbReference type="AlphaFoldDB" id="A0A0A8ZVT7"/>
<reference evidence="1" key="2">
    <citation type="journal article" date="2015" name="Data Brief">
        <title>Shoot transcriptome of the giant reed, Arundo donax.</title>
        <authorList>
            <person name="Barrero R.A."/>
            <person name="Guerrero F.D."/>
            <person name="Moolhuijzen P."/>
            <person name="Goolsby J.A."/>
            <person name="Tidwell J."/>
            <person name="Bellgard S.E."/>
            <person name="Bellgard M.I."/>
        </authorList>
    </citation>
    <scope>NUCLEOTIDE SEQUENCE</scope>
    <source>
        <tissue evidence="1">Shoot tissue taken approximately 20 cm above the soil surface</tissue>
    </source>
</reference>
<accession>A0A0A8ZVT7</accession>